<proteinExistence type="predicted"/>
<dbReference type="GO" id="GO:0061798">
    <property type="term" value="F:GTP 3',8'-cyclase activity"/>
    <property type="evidence" value="ECO:0007669"/>
    <property type="project" value="TreeGrafter"/>
</dbReference>
<protein>
    <recommendedName>
        <fullName evidence="2">Molybdenum cofactor biosynthesis protein A-like twitch domain-containing protein</fullName>
    </recommendedName>
</protein>
<comment type="caution">
    <text evidence="3">The sequence shown here is derived from an EMBL/GenBank/DDBJ whole genome shotgun (WGS) entry which is preliminary data.</text>
</comment>
<evidence type="ECO:0000313" key="4">
    <source>
        <dbReference type="Proteomes" id="UP000272051"/>
    </source>
</evidence>
<keyword evidence="1" id="KW-0501">Molybdenum cofactor biosynthesis</keyword>
<dbReference type="Proteomes" id="UP000272051">
    <property type="component" value="Unassembled WGS sequence"/>
</dbReference>
<dbReference type="InterPro" id="IPR013785">
    <property type="entry name" value="Aldolase_TIM"/>
</dbReference>
<dbReference type="EMBL" id="QMQX01000062">
    <property type="protein sequence ID" value="RLE52213.1"/>
    <property type="molecule type" value="Genomic_DNA"/>
</dbReference>
<dbReference type="Pfam" id="PF06463">
    <property type="entry name" value="Mob_synth_C"/>
    <property type="match status" value="1"/>
</dbReference>
<reference evidence="3 4" key="1">
    <citation type="submission" date="2018-06" db="EMBL/GenBank/DDBJ databases">
        <title>Extensive metabolic versatility and redundancy in microbially diverse, dynamic hydrothermal sediments.</title>
        <authorList>
            <person name="Dombrowski N."/>
            <person name="Teske A."/>
            <person name="Baker B.J."/>
        </authorList>
    </citation>
    <scope>NUCLEOTIDE SEQUENCE [LARGE SCALE GENOMIC DNA]</scope>
    <source>
        <strain evidence="3">B34_G17</strain>
    </source>
</reference>
<dbReference type="Gene3D" id="3.20.20.70">
    <property type="entry name" value="Aldolase class I"/>
    <property type="match status" value="1"/>
</dbReference>
<dbReference type="InterPro" id="IPR010505">
    <property type="entry name" value="MoaA_twitch"/>
</dbReference>
<feature type="domain" description="Molybdenum cofactor biosynthesis protein A-like twitch" evidence="2">
    <location>
        <begin position="70"/>
        <end position="190"/>
    </location>
</feature>
<dbReference type="InterPro" id="IPR058240">
    <property type="entry name" value="rSAM_sf"/>
</dbReference>
<dbReference type="GO" id="GO:0006777">
    <property type="term" value="P:Mo-molybdopterin cofactor biosynthetic process"/>
    <property type="evidence" value="ECO:0007669"/>
    <property type="project" value="UniProtKB-KW"/>
</dbReference>
<name>A0A497EXV7_9CREN</name>
<dbReference type="AlphaFoldDB" id="A0A497EXV7"/>
<dbReference type="PANTHER" id="PTHR22960:SF0">
    <property type="entry name" value="MOLYBDENUM COFACTOR BIOSYNTHESIS PROTEIN 1"/>
    <property type="match status" value="1"/>
</dbReference>
<evidence type="ECO:0000259" key="2">
    <source>
        <dbReference type="Pfam" id="PF06463"/>
    </source>
</evidence>
<gene>
    <name evidence="3" type="ORF">DRJ33_04320</name>
</gene>
<dbReference type="SUPFAM" id="SSF102114">
    <property type="entry name" value="Radical SAM enzymes"/>
    <property type="match status" value="1"/>
</dbReference>
<organism evidence="3 4">
    <name type="scientific">Thermoproteota archaeon</name>
    <dbReference type="NCBI Taxonomy" id="2056631"/>
    <lineage>
        <taxon>Archaea</taxon>
        <taxon>Thermoproteota</taxon>
    </lineage>
</organism>
<evidence type="ECO:0000313" key="3">
    <source>
        <dbReference type="EMBL" id="RLE52213.1"/>
    </source>
</evidence>
<evidence type="ECO:0000256" key="1">
    <source>
        <dbReference type="ARBA" id="ARBA00023150"/>
    </source>
</evidence>
<dbReference type="InterPro" id="IPR050105">
    <property type="entry name" value="MoCo_biosynth_MoaA/MoaC"/>
</dbReference>
<sequence>MRVNVSLPSIKRDVYKEITGRDMLDEVLKGIETASQMFKLVKLNMVVLKGINDDELQEAMLIAKKFNAVLQLIELEPIGIDPSFYKAHHLDLSAIEKKLESQASKIEVRHLMNNRRKYLIDGVEVEVVRPIENSEFCLHCTRLRVTSSGFLKPCLMRNDNLVKLEEEDFASIERVKQRILEAVARREPLYKAINQRSALKVR</sequence>
<dbReference type="PANTHER" id="PTHR22960">
    <property type="entry name" value="MOLYBDOPTERIN COFACTOR SYNTHESIS PROTEIN A"/>
    <property type="match status" value="1"/>
</dbReference>
<dbReference type="GO" id="GO:0061799">
    <property type="term" value="F:cyclic pyranopterin monophosphate synthase activity"/>
    <property type="evidence" value="ECO:0007669"/>
    <property type="project" value="TreeGrafter"/>
</dbReference>
<accession>A0A497EXV7</accession>
<dbReference type="GO" id="GO:0051539">
    <property type="term" value="F:4 iron, 4 sulfur cluster binding"/>
    <property type="evidence" value="ECO:0007669"/>
    <property type="project" value="UniProtKB-KW"/>
</dbReference>